<dbReference type="Pfam" id="PF24664">
    <property type="entry name" value="Monjiviricetes_fusion"/>
    <property type="match status" value="1"/>
</dbReference>
<reference evidence="5" key="1">
    <citation type="submission" date="2025-08" db="UniProtKB">
        <authorList>
            <consortium name="RefSeq"/>
        </authorList>
    </citation>
    <scope>IDENTIFICATION</scope>
    <source>
        <tissue evidence="5">Thorax and Abdomen</tissue>
    </source>
</reference>
<feature type="signal peptide" evidence="3">
    <location>
        <begin position="1"/>
        <end position="24"/>
    </location>
</feature>
<evidence type="ECO:0000256" key="3">
    <source>
        <dbReference type="SAM" id="SignalP"/>
    </source>
</evidence>
<organism evidence="4 5">
    <name type="scientific">Neodiprion lecontei</name>
    <name type="common">Redheaded pine sawfly</name>
    <dbReference type="NCBI Taxonomy" id="441921"/>
    <lineage>
        <taxon>Eukaryota</taxon>
        <taxon>Metazoa</taxon>
        <taxon>Ecdysozoa</taxon>
        <taxon>Arthropoda</taxon>
        <taxon>Hexapoda</taxon>
        <taxon>Insecta</taxon>
        <taxon>Pterygota</taxon>
        <taxon>Neoptera</taxon>
        <taxon>Endopterygota</taxon>
        <taxon>Hymenoptera</taxon>
        <taxon>Tenthredinoidea</taxon>
        <taxon>Diprionidae</taxon>
        <taxon>Diprioninae</taxon>
        <taxon>Neodiprion</taxon>
    </lineage>
</organism>
<keyword evidence="2" id="KW-0812">Transmembrane</keyword>
<evidence type="ECO:0000256" key="1">
    <source>
        <dbReference type="SAM" id="MobiDB-lite"/>
    </source>
</evidence>
<keyword evidence="2" id="KW-0472">Membrane</keyword>
<sequence length="676" mass="76158">MDATLRRLLFIGTLLILAMRPGNSFVAYDCGAPSMNITTLSLINIKECNIPISNPVAIDTNIQLLQVAEFSSVKVIQCKVEIHRSVFHCGMHSHTSAVSYGDIEYIDEISRDACRDLHYARSYRTHRQLFTQIRLNSTTSRPIVLAGDVDNSGNCKGEHFSDHYGSWNDVVAYGQIFITLQDYEATVNIQRNEIILRSGVRCEYSSGNCIDVEGGNTYWDIIQADRCSFEKYSVLYQGAAQKIKDNTIGKYGQEICSVTTNDITFALSVRGTYPLCGYRLIKTEHPKLFILDKMTGNLFTKINGITVRNMDIFTYVNSKLIYLERHVRNQIIALYNDAILQQCELENKVLHTALSTAPLAPAEFAFHLMKQPGYIAYIAGEVVRVAKCVPVDVRTRKTNECYQELPIFRGNESLFMLARTHILVKSGNQIECNVFLSPMFNIDNAWYSTSPNLIPAIAPDEMSTNTKKSWKYVTPENLATGGIYSNEDIEKLRANIMFPVEKPAVLNTIAREATGQISADHGLSVNSLIDKEAIKRSLEEAWGTVYNFFNTVGTFSATLLGAWITFREIKFLIDTLVHGYALHLVYGWSMWLIGAIWDSVTNLLLHLSKRSGEVRRTRERNSELEMQTIEITNNTNILENQSNIDALSKQSSKSELNKTSEQTLPTPSGSDGRHYI</sequence>
<keyword evidence="4" id="KW-1185">Reference proteome</keyword>
<keyword evidence="2" id="KW-1133">Transmembrane helix</keyword>
<name>A0ABM3FIK8_NEOLC</name>
<feature type="compositionally biased region" description="Polar residues" evidence="1">
    <location>
        <begin position="649"/>
        <end position="669"/>
    </location>
</feature>
<evidence type="ECO:0000256" key="2">
    <source>
        <dbReference type="SAM" id="Phobius"/>
    </source>
</evidence>
<dbReference type="Proteomes" id="UP000829291">
    <property type="component" value="Chromosome 2"/>
</dbReference>
<evidence type="ECO:0000313" key="4">
    <source>
        <dbReference type="Proteomes" id="UP000829291"/>
    </source>
</evidence>
<keyword evidence="3" id="KW-0732">Signal</keyword>
<dbReference type="RefSeq" id="XP_046587861.1">
    <property type="nucleotide sequence ID" value="XM_046731905.1"/>
</dbReference>
<evidence type="ECO:0000313" key="5">
    <source>
        <dbReference type="RefSeq" id="XP_046587861.1"/>
    </source>
</evidence>
<dbReference type="GeneID" id="124293010"/>
<feature type="chain" id="PRO_5046024359" evidence="3">
    <location>
        <begin position="25"/>
        <end position="676"/>
    </location>
</feature>
<protein>
    <submittedName>
        <fullName evidence="5">Uncharacterized protein LOC124293010</fullName>
    </submittedName>
</protein>
<gene>
    <name evidence="5" type="primary">LOC124293010</name>
</gene>
<feature type="region of interest" description="Disordered" evidence="1">
    <location>
        <begin position="649"/>
        <end position="676"/>
    </location>
</feature>
<accession>A0ABM3FIK8</accession>
<proteinExistence type="predicted"/>
<feature type="transmembrane region" description="Helical" evidence="2">
    <location>
        <begin position="585"/>
        <end position="605"/>
    </location>
</feature>